<feature type="signal peptide" evidence="2">
    <location>
        <begin position="1"/>
        <end position="25"/>
    </location>
</feature>
<keyword evidence="1" id="KW-0812">Transmembrane</keyword>
<dbReference type="Pfam" id="PF07589">
    <property type="entry name" value="PEP-CTERM"/>
    <property type="match status" value="1"/>
</dbReference>
<gene>
    <name evidence="4" type="ORF">GGQ96_002835</name>
</gene>
<accession>A0A7W7AM65</accession>
<feature type="transmembrane region" description="Helical" evidence="1">
    <location>
        <begin position="177"/>
        <end position="195"/>
    </location>
</feature>
<evidence type="ECO:0000256" key="1">
    <source>
        <dbReference type="SAM" id="Phobius"/>
    </source>
</evidence>
<dbReference type="NCBIfam" id="NF035944">
    <property type="entry name" value="PEPxxWA-CTERM"/>
    <property type="match status" value="1"/>
</dbReference>
<evidence type="ECO:0000259" key="3">
    <source>
        <dbReference type="Pfam" id="PF07589"/>
    </source>
</evidence>
<dbReference type="AlphaFoldDB" id="A0A7W7AM65"/>
<sequence>MKIHHILSIASAVVFSAAPAMPAQAALFTNGDFSNGLTGWTASGNVHVAALPYYGITSGTNGTKVAVFNGGDSRPKGDLWQTIATLAGGAYRLTFSYAVISNGNQSIAASAADAGSALVLATNSFATTSTALRMAMLDFVVRSTSTVIRFANIATNNTISQDLGFTNVAVAAIPEPATWALMLVGFGLVGAATRYRRRSVAARFA</sequence>
<protein>
    <recommendedName>
        <fullName evidence="3">Ice-binding protein C-terminal domain-containing protein</fullName>
    </recommendedName>
</protein>
<feature type="chain" id="PRO_5030542610" description="Ice-binding protein C-terminal domain-containing protein" evidence="2">
    <location>
        <begin position="26"/>
        <end position="205"/>
    </location>
</feature>
<feature type="domain" description="Ice-binding protein C-terminal" evidence="3">
    <location>
        <begin position="172"/>
        <end position="197"/>
    </location>
</feature>
<organism evidence="4 5">
    <name type="scientific">Sphingomonas abaci</name>
    <dbReference type="NCBI Taxonomy" id="237611"/>
    <lineage>
        <taxon>Bacteria</taxon>
        <taxon>Pseudomonadati</taxon>
        <taxon>Pseudomonadota</taxon>
        <taxon>Alphaproteobacteria</taxon>
        <taxon>Sphingomonadales</taxon>
        <taxon>Sphingomonadaceae</taxon>
        <taxon>Sphingomonas</taxon>
    </lineage>
</organism>
<keyword evidence="5" id="KW-1185">Reference proteome</keyword>
<dbReference type="SUPFAM" id="SSF49785">
    <property type="entry name" value="Galactose-binding domain-like"/>
    <property type="match status" value="1"/>
</dbReference>
<keyword evidence="2" id="KW-0732">Signal</keyword>
<evidence type="ECO:0000313" key="4">
    <source>
        <dbReference type="EMBL" id="MBB4618689.1"/>
    </source>
</evidence>
<keyword evidence="1" id="KW-0472">Membrane</keyword>
<evidence type="ECO:0000313" key="5">
    <source>
        <dbReference type="Proteomes" id="UP000574769"/>
    </source>
</evidence>
<name>A0A7W7AM65_9SPHN</name>
<dbReference type="Proteomes" id="UP000574769">
    <property type="component" value="Unassembled WGS sequence"/>
</dbReference>
<evidence type="ECO:0000256" key="2">
    <source>
        <dbReference type="SAM" id="SignalP"/>
    </source>
</evidence>
<dbReference type="NCBIfam" id="TIGR02595">
    <property type="entry name" value="PEP_CTERM"/>
    <property type="match status" value="1"/>
</dbReference>
<dbReference type="InterPro" id="IPR008979">
    <property type="entry name" value="Galactose-bd-like_sf"/>
</dbReference>
<proteinExistence type="predicted"/>
<comment type="caution">
    <text evidence="4">The sequence shown here is derived from an EMBL/GenBank/DDBJ whole genome shotgun (WGS) entry which is preliminary data.</text>
</comment>
<dbReference type="Gene3D" id="2.60.120.260">
    <property type="entry name" value="Galactose-binding domain-like"/>
    <property type="match status" value="1"/>
</dbReference>
<dbReference type="InterPro" id="IPR013424">
    <property type="entry name" value="Ice-binding_C"/>
</dbReference>
<keyword evidence="1" id="KW-1133">Transmembrane helix</keyword>
<reference evidence="4 5" key="1">
    <citation type="submission" date="2020-08" db="EMBL/GenBank/DDBJ databases">
        <title>Genomic Encyclopedia of Type Strains, Phase IV (KMG-IV): sequencing the most valuable type-strain genomes for metagenomic binning, comparative biology and taxonomic classification.</title>
        <authorList>
            <person name="Goeker M."/>
        </authorList>
    </citation>
    <scope>NUCLEOTIDE SEQUENCE [LARGE SCALE GENOMIC DNA]</scope>
    <source>
        <strain evidence="4 5">DSM 15867</strain>
    </source>
</reference>
<dbReference type="EMBL" id="JACHNY010000006">
    <property type="protein sequence ID" value="MBB4618689.1"/>
    <property type="molecule type" value="Genomic_DNA"/>
</dbReference>
<dbReference type="RefSeq" id="WP_184115837.1">
    <property type="nucleotide sequence ID" value="NZ_JACHNY010000006.1"/>
</dbReference>